<keyword evidence="2" id="KW-1185">Reference proteome</keyword>
<evidence type="ECO:0000313" key="1">
    <source>
        <dbReference type="EMBL" id="GAA1237251.1"/>
    </source>
</evidence>
<dbReference type="EMBL" id="BAAALN010000005">
    <property type="protein sequence ID" value="GAA1237251.1"/>
    <property type="molecule type" value="Genomic_DNA"/>
</dbReference>
<dbReference type="RefSeq" id="WP_253863099.1">
    <property type="nucleotide sequence ID" value="NZ_BAAALN010000005.1"/>
</dbReference>
<proteinExistence type="predicted"/>
<comment type="caution">
    <text evidence="1">The sequence shown here is derived from an EMBL/GenBank/DDBJ whole genome shotgun (WGS) entry which is preliminary data.</text>
</comment>
<name>A0ABN1W609_9PSEU</name>
<gene>
    <name evidence="1" type="ORF">GCM10009676_22040</name>
</gene>
<accession>A0ABN1W609</accession>
<sequence length="54" mass="5913">MQVQLRHQPSFAVGRVMLAPGEPVFDFAGPGQIMTQTHTPSAPALWVRQQSPGR</sequence>
<protein>
    <submittedName>
        <fullName evidence="1">Uncharacterized protein</fullName>
    </submittedName>
</protein>
<evidence type="ECO:0000313" key="2">
    <source>
        <dbReference type="Proteomes" id="UP001500653"/>
    </source>
</evidence>
<organism evidence="1 2">
    <name type="scientific">Prauserella halophila</name>
    <dbReference type="NCBI Taxonomy" id="185641"/>
    <lineage>
        <taxon>Bacteria</taxon>
        <taxon>Bacillati</taxon>
        <taxon>Actinomycetota</taxon>
        <taxon>Actinomycetes</taxon>
        <taxon>Pseudonocardiales</taxon>
        <taxon>Pseudonocardiaceae</taxon>
        <taxon>Prauserella</taxon>
    </lineage>
</organism>
<dbReference type="Proteomes" id="UP001500653">
    <property type="component" value="Unassembled WGS sequence"/>
</dbReference>
<reference evidence="1 2" key="1">
    <citation type="journal article" date="2019" name="Int. J. Syst. Evol. Microbiol.">
        <title>The Global Catalogue of Microorganisms (GCM) 10K type strain sequencing project: providing services to taxonomists for standard genome sequencing and annotation.</title>
        <authorList>
            <consortium name="The Broad Institute Genomics Platform"/>
            <consortium name="The Broad Institute Genome Sequencing Center for Infectious Disease"/>
            <person name="Wu L."/>
            <person name="Ma J."/>
        </authorList>
    </citation>
    <scope>NUCLEOTIDE SEQUENCE [LARGE SCALE GENOMIC DNA]</scope>
    <source>
        <strain evidence="1 2">JCM 13023</strain>
    </source>
</reference>